<accession>A0A0W4ZRT2</accession>
<keyword evidence="3" id="KW-1185">Reference proteome</keyword>
<dbReference type="eggNOG" id="KOG2076">
    <property type="taxonomic scope" value="Eukaryota"/>
</dbReference>
<dbReference type="RefSeq" id="XP_018230063.1">
    <property type="nucleotide sequence ID" value="XM_018373888.1"/>
</dbReference>
<gene>
    <name evidence="2" type="ORF">T551_01625</name>
</gene>
<dbReference type="PANTHER" id="PTHR23082">
    <property type="entry name" value="TRANSCRIPTION INITIATION FACTOR IIIC TFIIIC , POLYPEPTIDE 3-RELATED"/>
    <property type="match status" value="1"/>
</dbReference>
<dbReference type="SMART" id="SM00028">
    <property type="entry name" value="TPR"/>
    <property type="match status" value="10"/>
</dbReference>
<feature type="repeat" description="TPR" evidence="1">
    <location>
        <begin position="448"/>
        <end position="481"/>
    </location>
</feature>
<sequence length="977" mass="113387">MDKSEKNIEDEYWHILHEEISNVEAQKGAYFHKDEFCVPLIDLHAKGLWSDDEDMNDNENARRIGFEGDTDDVIGMVRCSEQSMASEVSQFQKDLKIASGFRRNKGRSKGRRCVADMEPSEEVKCLLGYANQAFASGDFSEALKTLQEIIRIDSNVFAAWQTLGEVHRERGNIDKCLGSWISAAHLKPKDADLWLTCAKLSQDSKLWDQADYCYNRAIHARPFDVDAIWDRAILARDRGRMKKAIDCFKSLLNIVPNDMTVVRQLARLYLQTSQVSEGIALYEKVVEYYLCFQKPPEGHCGLNWSELHIMSELYIADKRWKQCIYNIKYIGRWLCGRKSEEFWDDCPDDREWDSDNERRNLVLHFLDGDKTRYEMPLELRVKLGICRLHIGDTDEALRHFEVLDENPNVEKNIDLIFDAANALSEKKIYDEALRLYSRLTECDSANGPDLWFSMGKCYKAVDDLEAAEECFKGIVANNEKHIESLIQLADIYQITGRREEALDVVNKVIYYQQNDNHVVAEVQNESQNNSSKLTFIVDTKISRDRLSKKVSLKSCLNERIAIEMRRTEHTLFKWQKLSIVRDRMLQGDRQAVNEWLDTAGDMVDDFRNVRAFYPSEKSTKFKGIISVAKRRMQKMEINHKLKVMANRLQESLDFCDDESYCENTINNDVNEFRGLSFDIWFYIFMQYAICLTKYDDFLDALDVIKAAMGANVFYQSHERLNKMHVTRLACSLWSKQYSVVAEECRYFSNLYKFKSDGYRLHFVAMPTGEAMLHYSANSALQKYLLRQIKSIDSMISGKKSKESLVAIKNENDSCIPTQYNVVLLVSYGHVMIGSRSYVQALHYYGRAYALAPSDPLISLSIGMAYLHRAMQRQSNNRQYQILQGMTFLFQYYELRKSMGVYEHQEAEFNIARAFHQLGLAHFAVPYYERVLSLVTSDFNEYVYFDLRRHAAYNLSLIYVASGNATYARSLVDTYLSI</sequence>
<dbReference type="Gene3D" id="1.25.40.10">
    <property type="entry name" value="Tetratricopeptide repeat domain"/>
    <property type="match status" value="3"/>
</dbReference>
<proteinExistence type="predicted"/>
<dbReference type="GO" id="GO:0000995">
    <property type="term" value="F:RNA polymerase III general transcription initiation factor activity"/>
    <property type="evidence" value="ECO:0007669"/>
    <property type="project" value="EnsemblFungi"/>
</dbReference>
<dbReference type="Pfam" id="PF13181">
    <property type="entry name" value="TPR_8"/>
    <property type="match status" value="1"/>
</dbReference>
<dbReference type="GO" id="GO:0043035">
    <property type="term" value="F:chromatin insulator sequence binding"/>
    <property type="evidence" value="ECO:0007669"/>
    <property type="project" value="EnsemblFungi"/>
</dbReference>
<dbReference type="InterPro" id="IPR039340">
    <property type="entry name" value="Tfc4/TFIIIC-102/Sfc4"/>
</dbReference>
<dbReference type="OrthoDB" id="9991317at2759"/>
<evidence type="ECO:0000313" key="3">
    <source>
        <dbReference type="Proteomes" id="UP000053447"/>
    </source>
</evidence>
<dbReference type="PANTHER" id="PTHR23082:SF0">
    <property type="entry name" value="GENERAL TRANSCRIPTION FACTOR 3C POLYPEPTIDE 3"/>
    <property type="match status" value="1"/>
</dbReference>
<protein>
    <submittedName>
        <fullName evidence="2">Uncharacterized protein</fullName>
    </submittedName>
</protein>
<dbReference type="InterPro" id="IPR019734">
    <property type="entry name" value="TPR_rpt"/>
</dbReference>
<dbReference type="Proteomes" id="UP000053447">
    <property type="component" value="Unassembled WGS sequence"/>
</dbReference>
<name>A0A0W4ZRT2_PNEJ7</name>
<dbReference type="PROSITE" id="PS50005">
    <property type="entry name" value="TPR"/>
    <property type="match status" value="2"/>
</dbReference>
<comment type="caution">
    <text evidence="2">The sequence shown here is derived from an EMBL/GenBank/DDBJ whole genome shotgun (WGS) entry which is preliminary data.</text>
</comment>
<dbReference type="STRING" id="1408657.A0A0W4ZRT2"/>
<feature type="repeat" description="TPR" evidence="1">
    <location>
        <begin position="821"/>
        <end position="854"/>
    </location>
</feature>
<dbReference type="InterPro" id="IPR011990">
    <property type="entry name" value="TPR-like_helical_dom_sf"/>
</dbReference>
<dbReference type="GO" id="GO:0006384">
    <property type="term" value="P:transcription initiation at RNA polymerase III promoter"/>
    <property type="evidence" value="ECO:0007669"/>
    <property type="project" value="EnsemblFungi"/>
</dbReference>
<dbReference type="GO" id="GO:0000127">
    <property type="term" value="C:transcription factor TFIIIC complex"/>
    <property type="evidence" value="ECO:0007669"/>
    <property type="project" value="EnsemblFungi"/>
</dbReference>
<dbReference type="AlphaFoldDB" id="A0A0W4ZRT2"/>
<dbReference type="GeneID" id="28940143"/>
<keyword evidence="1" id="KW-0802">TPR repeat</keyword>
<dbReference type="EMBL" id="LFWA01000006">
    <property type="protein sequence ID" value="KTW31073.1"/>
    <property type="molecule type" value="Genomic_DNA"/>
</dbReference>
<reference evidence="3" key="1">
    <citation type="journal article" date="2016" name="Nat. Commun.">
        <title>Genome analysis of three Pneumocystis species reveals adaptation mechanisms to life exclusively in mammalian hosts.</title>
        <authorList>
            <person name="Ma L."/>
            <person name="Chen Z."/>
            <person name="Huang D.W."/>
            <person name="Kutty G."/>
            <person name="Ishihara M."/>
            <person name="Wang H."/>
            <person name="Abouelleil A."/>
            <person name="Bishop L."/>
            <person name="Davey E."/>
            <person name="Deng R."/>
            <person name="Deng X."/>
            <person name="Fan L."/>
            <person name="Fantoni G."/>
            <person name="Fitzgerald M."/>
            <person name="Gogineni E."/>
            <person name="Goldberg J.M."/>
            <person name="Handley G."/>
            <person name="Hu X."/>
            <person name="Huber C."/>
            <person name="Jiao X."/>
            <person name="Jones K."/>
            <person name="Levin J.Z."/>
            <person name="Liu Y."/>
            <person name="Macdonald P."/>
            <person name="Melnikov A."/>
            <person name="Raley C."/>
            <person name="Sassi M."/>
            <person name="Sherman B.T."/>
            <person name="Song X."/>
            <person name="Sykes S."/>
            <person name="Tran B."/>
            <person name="Walsh L."/>
            <person name="Xia Y."/>
            <person name="Yang J."/>
            <person name="Young S."/>
            <person name="Zeng Q."/>
            <person name="Zheng X."/>
            <person name="Stephens R."/>
            <person name="Nusbaum C."/>
            <person name="Birren B.W."/>
            <person name="Azadi P."/>
            <person name="Lempicki R.A."/>
            <person name="Cuomo C.A."/>
            <person name="Kovacs J.A."/>
        </authorList>
    </citation>
    <scope>NUCLEOTIDE SEQUENCE [LARGE SCALE GENOMIC DNA]</scope>
    <source>
        <strain evidence="3">RU7</strain>
    </source>
</reference>
<dbReference type="SUPFAM" id="SSF48452">
    <property type="entry name" value="TPR-like"/>
    <property type="match status" value="3"/>
</dbReference>
<evidence type="ECO:0000313" key="2">
    <source>
        <dbReference type="EMBL" id="KTW31073.1"/>
    </source>
</evidence>
<dbReference type="VEuPathDB" id="FungiDB:T551_01625"/>
<evidence type="ECO:0000256" key="1">
    <source>
        <dbReference type="PROSITE-ProRule" id="PRU00339"/>
    </source>
</evidence>
<organism evidence="2 3">
    <name type="scientific">Pneumocystis jirovecii (strain RU7)</name>
    <name type="common">Human pneumocystis pneumonia agent</name>
    <dbReference type="NCBI Taxonomy" id="1408657"/>
    <lineage>
        <taxon>Eukaryota</taxon>
        <taxon>Fungi</taxon>
        <taxon>Dikarya</taxon>
        <taxon>Ascomycota</taxon>
        <taxon>Taphrinomycotina</taxon>
        <taxon>Pneumocystomycetes</taxon>
        <taxon>Pneumocystaceae</taxon>
        <taxon>Pneumocystis</taxon>
    </lineage>
</organism>